<dbReference type="AlphaFoldDB" id="A0A6P1P0M9"/>
<proteinExistence type="predicted"/>
<feature type="region of interest" description="Disordered" evidence="1">
    <location>
        <begin position="151"/>
        <end position="172"/>
    </location>
</feature>
<dbReference type="KEGG" id="nib:GU926_10850"/>
<gene>
    <name evidence="2" type="ORF">GU926_10850</name>
</gene>
<evidence type="ECO:0000313" key="3">
    <source>
        <dbReference type="Proteomes" id="UP000464214"/>
    </source>
</evidence>
<dbReference type="RefSeq" id="WP_160691747.1">
    <property type="nucleotide sequence ID" value="NZ_CP047897.1"/>
</dbReference>
<sequence>MVSCQPSEKAPIPKEESTIVSDSISHKSEAPSKEVVQAATQECSYDNESSSLGIGLVLAPDTFELFNDSLLTDRYLEWDVYSSDAPPKPTCSKYYMPEYAIMHFVCLQQTKAFYKVLVNNNQIKYFPKKKEYEFKTWENYILNGVGIRRATNENGSPANERPLQKNPSETSESIKIPEGHEHFCPLEVNGDWVKVTYNCFYNLERDPYEGEPCQFIDKCANPTTGWLKWREENKILIDIFLMP</sequence>
<dbReference type="Proteomes" id="UP000464214">
    <property type="component" value="Chromosome"/>
</dbReference>
<keyword evidence="3" id="KW-1185">Reference proteome</keyword>
<dbReference type="EMBL" id="CP047897">
    <property type="protein sequence ID" value="QHL87901.1"/>
    <property type="molecule type" value="Genomic_DNA"/>
</dbReference>
<accession>A0A6P1P0M9</accession>
<evidence type="ECO:0000313" key="2">
    <source>
        <dbReference type="EMBL" id="QHL87901.1"/>
    </source>
</evidence>
<feature type="region of interest" description="Disordered" evidence="1">
    <location>
        <begin position="1"/>
        <end position="24"/>
    </location>
</feature>
<reference evidence="2 3" key="1">
    <citation type="submission" date="2020-01" db="EMBL/GenBank/DDBJ databases">
        <authorList>
            <person name="Kim M."/>
        </authorList>
    </citation>
    <scope>NUCLEOTIDE SEQUENCE [LARGE SCALE GENOMIC DNA]</scope>
    <source>
        <strain evidence="2 3">BT10</strain>
    </source>
</reference>
<protein>
    <submittedName>
        <fullName evidence="2">Uncharacterized protein</fullName>
    </submittedName>
</protein>
<organism evidence="2 3">
    <name type="scientific">Nibribacter ruber</name>
    <dbReference type="NCBI Taxonomy" id="2698458"/>
    <lineage>
        <taxon>Bacteria</taxon>
        <taxon>Pseudomonadati</taxon>
        <taxon>Bacteroidota</taxon>
        <taxon>Cytophagia</taxon>
        <taxon>Cytophagales</taxon>
        <taxon>Hymenobacteraceae</taxon>
        <taxon>Nibribacter</taxon>
    </lineage>
</organism>
<evidence type="ECO:0000256" key="1">
    <source>
        <dbReference type="SAM" id="MobiDB-lite"/>
    </source>
</evidence>
<name>A0A6P1P0M9_9BACT</name>